<dbReference type="Gene3D" id="3.40.50.300">
    <property type="entry name" value="P-loop containing nucleotide triphosphate hydrolases"/>
    <property type="match status" value="1"/>
</dbReference>
<comment type="caution">
    <text evidence="2">The sequence shown here is derived from an EMBL/GenBank/DDBJ whole genome shotgun (WGS) entry which is preliminary data.</text>
</comment>
<dbReference type="GO" id="GO:0005524">
    <property type="term" value="F:ATP binding"/>
    <property type="evidence" value="ECO:0007669"/>
    <property type="project" value="TreeGrafter"/>
</dbReference>
<dbReference type="GO" id="GO:0009898">
    <property type="term" value="C:cytoplasmic side of plasma membrane"/>
    <property type="evidence" value="ECO:0007669"/>
    <property type="project" value="TreeGrafter"/>
</dbReference>
<dbReference type="Proteomes" id="UP000035088">
    <property type="component" value="Unassembled WGS sequence"/>
</dbReference>
<feature type="domain" description="Rv3660c-like CheY-like N-terminal" evidence="1">
    <location>
        <begin position="25"/>
        <end position="125"/>
    </location>
</feature>
<dbReference type="InterPro" id="IPR027417">
    <property type="entry name" value="P-loop_NTPase"/>
</dbReference>
<dbReference type="InterPro" id="IPR022521">
    <property type="entry name" value="Rv3660c"/>
</dbReference>
<accession>G7H063</accession>
<evidence type="ECO:0000313" key="2">
    <source>
        <dbReference type="EMBL" id="GAB09238.1"/>
    </source>
</evidence>
<dbReference type="SUPFAM" id="SSF52540">
    <property type="entry name" value="P-loop containing nucleoside triphosphate hydrolases"/>
    <property type="match status" value="1"/>
</dbReference>
<dbReference type="GO" id="GO:0016887">
    <property type="term" value="F:ATP hydrolysis activity"/>
    <property type="evidence" value="ECO:0007669"/>
    <property type="project" value="TreeGrafter"/>
</dbReference>
<evidence type="ECO:0000259" key="1">
    <source>
        <dbReference type="Pfam" id="PF26563"/>
    </source>
</evidence>
<evidence type="ECO:0000313" key="3">
    <source>
        <dbReference type="Proteomes" id="UP000035088"/>
    </source>
</evidence>
<dbReference type="GO" id="GO:0005829">
    <property type="term" value="C:cytosol"/>
    <property type="evidence" value="ECO:0007669"/>
    <property type="project" value="TreeGrafter"/>
</dbReference>
<reference evidence="2 3" key="1">
    <citation type="submission" date="2011-11" db="EMBL/GenBank/DDBJ databases">
        <title>Whole genome shotgun sequence of Gordonia araii NBRC 100433.</title>
        <authorList>
            <person name="Yoshida Y."/>
            <person name="Hosoyama A."/>
            <person name="Tsuchikane K."/>
            <person name="Katsumata H."/>
            <person name="Yamazaki S."/>
            <person name="Fujita N."/>
        </authorList>
    </citation>
    <scope>NUCLEOTIDE SEQUENCE [LARGE SCALE GENOMIC DNA]</scope>
    <source>
        <strain evidence="2 3">NBRC 100433</strain>
    </source>
</reference>
<proteinExistence type="predicted"/>
<dbReference type="PANTHER" id="PTHR43384:SF11">
    <property type="entry name" value="SEPTUM SITE DETERMINING PROTEIN"/>
    <property type="match status" value="1"/>
</dbReference>
<sequence length="365" mass="37336">MRRRLDVAAPGKTERMSELLMLVGAELADDVGRCAVAAGYSVVAGDVGDDGGEWLKADAVVVDADSVDRLAGSSVVRRRGVFLVCLHGAPPGVWQDALVIGASGGFELPAEEEGLVAALTDLQSPQSYDGRVLAILGGHGGAGSTTLSAATGLAAAQSGAGRVLLIGPDEVGAGIDLMLGIEGATGPRARDLNVVGGRLSHTALHEALPHAHRSLAVLAAGAGSERPLRAESVLAAVDAGRSGGDLVIVDVPRTQPGLQRELLRRADLIVLLSQGILAAIAATRATRENLAVPRGQVELVLRGPAPGGIPPVEMAAAVGVPLLDCYRSDPSLAARMETRPLSPGSRSPLGRIARRICERLDEVAS</sequence>
<dbReference type="STRING" id="1073574.GOARA_034_00130"/>
<keyword evidence="3" id="KW-1185">Reference proteome</keyword>
<dbReference type="AlphaFoldDB" id="G7H063"/>
<dbReference type="InterPro" id="IPR050625">
    <property type="entry name" value="ParA/MinD_ATPase"/>
</dbReference>
<dbReference type="Pfam" id="PF26563">
    <property type="entry name" value="Rv3660c_N"/>
    <property type="match status" value="1"/>
</dbReference>
<dbReference type="EMBL" id="BAEE01000034">
    <property type="protein sequence ID" value="GAB09238.1"/>
    <property type="molecule type" value="Genomic_DNA"/>
</dbReference>
<dbReference type="NCBIfam" id="TIGR03815">
    <property type="entry name" value="CpaE_hom_Actino"/>
    <property type="match status" value="1"/>
</dbReference>
<dbReference type="PANTHER" id="PTHR43384">
    <property type="entry name" value="SEPTUM SITE-DETERMINING PROTEIN MIND HOMOLOG, CHLOROPLASTIC-RELATED"/>
    <property type="match status" value="1"/>
</dbReference>
<dbReference type="InterPro" id="IPR059050">
    <property type="entry name" value="Rv3660c_N"/>
</dbReference>
<gene>
    <name evidence="2" type="ORF">GOARA_034_00130</name>
</gene>
<name>G7H063_9ACTN</name>
<dbReference type="GO" id="GO:0051782">
    <property type="term" value="P:negative regulation of cell division"/>
    <property type="evidence" value="ECO:0007669"/>
    <property type="project" value="TreeGrafter"/>
</dbReference>
<protein>
    <recommendedName>
        <fullName evidence="1">Rv3660c-like CheY-like N-terminal domain-containing protein</fullName>
    </recommendedName>
</protein>
<organism evidence="2 3">
    <name type="scientific">Gordonia araii NBRC 100433</name>
    <dbReference type="NCBI Taxonomy" id="1073574"/>
    <lineage>
        <taxon>Bacteria</taxon>
        <taxon>Bacillati</taxon>
        <taxon>Actinomycetota</taxon>
        <taxon>Actinomycetes</taxon>
        <taxon>Mycobacteriales</taxon>
        <taxon>Gordoniaceae</taxon>
        <taxon>Gordonia</taxon>
    </lineage>
</organism>